<feature type="compositionally biased region" description="Basic residues" evidence="1">
    <location>
        <begin position="720"/>
        <end position="729"/>
    </location>
</feature>
<name>A0A9P5RXU3_9FUNG</name>
<feature type="compositionally biased region" description="Pro residues" evidence="1">
    <location>
        <begin position="126"/>
        <end position="135"/>
    </location>
</feature>
<keyword evidence="4" id="KW-1185">Reference proteome</keyword>
<proteinExistence type="predicted"/>
<dbReference type="PROSITE" id="PS50048">
    <property type="entry name" value="ZN2_CY6_FUNGAL_2"/>
    <property type="match status" value="1"/>
</dbReference>
<dbReference type="Proteomes" id="UP000748756">
    <property type="component" value="Unassembled WGS sequence"/>
</dbReference>
<sequence length="997" mass="106035">MTFSGLLHKSLKHHAAAATNSAAAAGATKPGAVANATTATATTSTGTTQEQHTHIQNTIIVSPKTDSASIPGSVLSTMASPSPPQPISIDPTVLSIDPRSSSPSQQQLLSSQQPTTSKLDMKQPVAPAPLSPPSTTPSSPAATGTIPITTTKKKQQQQQQNLSASQSASYRKRLNVNQVCDWCRYRKIRCDREAPCNSCQHSKRECIRTPPEVLLSKLNNKETENSSTAESTATKATKRNCPADEQEDQTSLLKAKKVARNTGIVSSSSSHINIEHNNNNSNTASMRLSPTISGPLSLSPPSTTGLTLCGEQQQQRPMTMLSSEIPGTSSSLQDQEHLERMRRIEMLLSNVIPGAAEFIAHGHHHQRSNSFSTPSNNQHGQHQQQRIMSPISPALTAAGSPLGLALIQDDTSDFSSPIQEDRGTRLGGEGQQQHQQGRRPSLFAGQDYIERMKRIELLLGSVQDSNAPVTKLSLAVPPSAGADTTGESSKNDNAKKEPTPTTRKNKAAGTKKVARNSDGTIIKRPHVAAGFAGQKPPPKLPQAIAEAALKKLAGKKKKRASAATNSASATAAAATVAPVVTVAPSAATVTTAAPAVAVTVDGAPASPTSTITTATAPTQGPSAPQTKTEAPAAVTLSSPKSFDIPTTIDNHHHQIQENTVLSFTQQQLQLEQQQPQKDRAKILARQQQQHQQQQLQQQQHPRPGRLNTTQLRTSGAYPSHHPHHQHKQQHTPAPPSSYVGGGHMTNIGSISIPTIPLSNTMASYESLVVPACNSADSSPASSPRTSTTTIEFPTIGGSSSGSVSGAESMSPLAPMDFLAYGTSSPHSSFPTMHNAGGADFSMTLNMIHPTGPGTADQLISPIDGTTTNNQVFLPFATTSTQGAASMYSPHFHFLQQQQPQAMHIPQDNTNNNTGMTESLESWMNSQLVPSLDVFSNPNSLSLTHTNSPFLAGGGFGQQQLQHQHRPSIQHQHQQSFYIPQMHDDDEEDDGANEVSHE</sequence>
<dbReference type="Pfam" id="PF00172">
    <property type="entry name" value="Zn_clus"/>
    <property type="match status" value="1"/>
</dbReference>
<feature type="region of interest" description="Disordered" evidence="1">
    <location>
        <begin position="775"/>
        <end position="807"/>
    </location>
</feature>
<dbReference type="CDD" id="cd00067">
    <property type="entry name" value="GAL4"/>
    <property type="match status" value="1"/>
</dbReference>
<dbReference type="OrthoDB" id="3014581at2759"/>
<feature type="compositionally biased region" description="Low complexity" evidence="1">
    <location>
        <begin position="775"/>
        <end position="789"/>
    </location>
</feature>
<feature type="compositionally biased region" description="Polar residues" evidence="1">
    <location>
        <begin position="368"/>
        <end position="386"/>
    </location>
</feature>
<feature type="compositionally biased region" description="Low complexity" evidence="1">
    <location>
        <begin position="225"/>
        <end position="235"/>
    </location>
</feature>
<feature type="compositionally biased region" description="Basic and acidic residues" evidence="1">
    <location>
        <begin position="489"/>
        <end position="498"/>
    </location>
</feature>
<comment type="caution">
    <text evidence="3">The sequence shown here is derived from an EMBL/GenBank/DDBJ whole genome shotgun (WGS) entry which is preliminary data.</text>
</comment>
<dbReference type="EMBL" id="JAAAUQ010000455">
    <property type="protein sequence ID" value="KAF9150084.1"/>
    <property type="molecule type" value="Genomic_DNA"/>
</dbReference>
<dbReference type="PANTHER" id="PTHR24330:SF19">
    <property type="entry name" value="MEDIATOR OF RNA POLYMERASE II TRANSCRIPTION SUBUNIT 29"/>
    <property type="match status" value="1"/>
</dbReference>
<feature type="compositionally biased region" description="Polar residues" evidence="1">
    <location>
        <begin position="58"/>
        <end position="79"/>
    </location>
</feature>
<feature type="region of interest" description="Disordered" evidence="1">
    <location>
        <begin position="413"/>
        <end position="440"/>
    </location>
</feature>
<dbReference type="GO" id="GO:0000981">
    <property type="term" value="F:DNA-binding transcription factor activity, RNA polymerase II-specific"/>
    <property type="evidence" value="ECO:0007669"/>
    <property type="project" value="InterPro"/>
</dbReference>
<feature type="region of interest" description="Disordered" evidence="1">
    <location>
        <begin position="475"/>
        <end position="519"/>
    </location>
</feature>
<dbReference type="SMART" id="SM00066">
    <property type="entry name" value="GAL4"/>
    <property type="match status" value="1"/>
</dbReference>
<dbReference type="PROSITE" id="PS00463">
    <property type="entry name" value="ZN2_CY6_FUNGAL_1"/>
    <property type="match status" value="1"/>
</dbReference>
<dbReference type="SUPFAM" id="SSF57701">
    <property type="entry name" value="Zn2/Cys6 DNA-binding domain"/>
    <property type="match status" value="1"/>
</dbReference>
<dbReference type="InterPro" id="IPR052145">
    <property type="entry name" value="Mediator/Homeobox_domain"/>
</dbReference>
<evidence type="ECO:0000313" key="4">
    <source>
        <dbReference type="Proteomes" id="UP000748756"/>
    </source>
</evidence>
<dbReference type="InterPro" id="IPR036864">
    <property type="entry name" value="Zn2-C6_fun-type_DNA-bd_sf"/>
</dbReference>
<protein>
    <recommendedName>
        <fullName evidence="2">Zn(2)-C6 fungal-type domain-containing protein</fullName>
    </recommendedName>
</protein>
<dbReference type="AlphaFoldDB" id="A0A9P5RXU3"/>
<evidence type="ECO:0000313" key="3">
    <source>
        <dbReference type="EMBL" id="KAF9150084.1"/>
    </source>
</evidence>
<evidence type="ECO:0000256" key="1">
    <source>
        <dbReference type="SAM" id="MobiDB-lite"/>
    </source>
</evidence>
<gene>
    <name evidence="3" type="ORF">BG015_008106</name>
</gene>
<feature type="compositionally biased region" description="Low complexity" evidence="1">
    <location>
        <begin position="100"/>
        <end position="117"/>
    </location>
</feature>
<feature type="region of interest" description="Disordered" evidence="1">
    <location>
        <begin position="603"/>
        <end position="634"/>
    </location>
</feature>
<dbReference type="InterPro" id="IPR001138">
    <property type="entry name" value="Zn2Cys6_DnaBD"/>
</dbReference>
<dbReference type="PANTHER" id="PTHR24330">
    <property type="entry name" value="HOMEOBOX PROTEIN BARH-LIKE"/>
    <property type="match status" value="1"/>
</dbReference>
<feature type="region of interest" description="Disordered" evidence="1">
    <location>
        <begin position="220"/>
        <end position="249"/>
    </location>
</feature>
<accession>A0A9P5RXU3</accession>
<feature type="compositionally biased region" description="Polar residues" evidence="1">
    <location>
        <begin position="619"/>
        <end position="628"/>
    </location>
</feature>
<evidence type="ECO:0000259" key="2">
    <source>
        <dbReference type="PROSITE" id="PS50048"/>
    </source>
</evidence>
<dbReference type="GO" id="GO:0008270">
    <property type="term" value="F:zinc ion binding"/>
    <property type="evidence" value="ECO:0007669"/>
    <property type="project" value="InterPro"/>
</dbReference>
<feature type="region of interest" description="Disordered" evidence="1">
    <location>
        <begin position="670"/>
        <end position="742"/>
    </location>
</feature>
<reference evidence="3" key="1">
    <citation type="journal article" date="2020" name="Fungal Divers.">
        <title>Resolving the Mortierellaceae phylogeny through synthesis of multi-gene phylogenetics and phylogenomics.</title>
        <authorList>
            <person name="Vandepol N."/>
            <person name="Liber J."/>
            <person name="Desiro A."/>
            <person name="Na H."/>
            <person name="Kennedy M."/>
            <person name="Barry K."/>
            <person name="Grigoriev I.V."/>
            <person name="Miller A.N."/>
            <person name="O'Donnell K."/>
            <person name="Stajich J.E."/>
            <person name="Bonito G."/>
        </authorList>
    </citation>
    <scope>NUCLEOTIDE SEQUENCE</scope>
    <source>
        <strain evidence="3">NRRL 6426</strain>
    </source>
</reference>
<feature type="compositionally biased region" description="Low complexity" evidence="1">
    <location>
        <begin position="796"/>
        <end position="807"/>
    </location>
</feature>
<organism evidence="3 4">
    <name type="scientific">Linnemannia schmuckeri</name>
    <dbReference type="NCBI Taxonomy" id="64567"/>
    <lineage>
        <taxon>Eukaryota</taxon>
        <taxon>Fungi</taxon>
        <taxon>Fungi incertae sedis</taxon>
        <taxon>Mucoromycota</taxon>
        <taxon>Mortierellomycotina</taxon>
        <taxon>Mortierellomycetes</taxon>
        <taxon>Mortierellales</taxon>
        <taxon>Mortierellaceae</taxon>
        <taxon>Linnemannia</taxon>
    </lineage>
</organism>
<feature type="domain" description="Zn(2)-C6 fungal-type" evidence="2">
    <location>
        <begin position="179"/>
        <end position="208"/>
    </location>
</feature>
<feature type="compositionally biased region" description="Low complexity" evidence="1">
    <location>
        <begin position="686"/>
        <end position="700"/>
    </location>
</feature>
<feature type="compositionally biased region" description="Low complexity" evidence="1">
    <location>
        <begin position="136"/>
        <end position="160"/>
    </location>
</feature>
<feature type="region of interest" description="Disordered" evidence="1">
    <location>
        <begin position="951"/>
        <end position="973"/>
    </location>
</feature>
<dbReference type="Gene3D" id="4.10.240.10">
    <property type="entry name" value="Zn(2)-C6 fungal-type DNA-binding domain"/>
    <property type="match status" value="1"/>
</dbReference>
<feature type="region of interest" description="Disordered" evidence="1">
    <location>
        <begin position="58"/>
        <end position="168"/>
    </location>
</feature>
<feature type="region of interest" description="Disordered" evidence="1">
    <location>
        <begin position="362"/>
        <end position="386"/>
    </location>
</feature>
<feature type="compositionally biased region" description="Low complexity" evidence="1">
    <location>
        <begin position="603"/>
        <end position="618"/>
    </location>
</feature>